<dbReference type="InterPro" id="IPR025269">
    <property type="entry name" value="SAM-like_dom"/>
</dbReference>
<feature type="domain" description="Tyr recombinase" evidence="4">
    <location>
        <begin position="87"/>
        <end position="256"/>
    </location>
</feature>
<proteinExistence type="inferred from homology"/>
<dbReference type="InterPro" id="IPR010998">
    <property type="entry name" value="Integrase_recombinase_N"/>
</dbReference>
<accession>A0A1F5YTA6</accession>
<dbReference type="GO" id="GO:0006310">
    <property type="term" value="P:DNA recombination"/>
    <property type="evidence" value="ECO:0007669"/>
    <property type="project" value="UniProtKB-KW"/>
</dbReference>
<evidence type="ECO:0000313" key="5">
    <source>
        <dbReference type="EMBL" id="OGG03441.1"/>
    </source>
</evidence>
<dbReference type="AlphaFoldDB" id="A0A1F5YTA6"/>
<dbReference type="GO" id="GO:0003677">
    <property type="term" value="F:DNA binding"/>
    <property type="evidence" value="ECO:0007669"/>
    <property type="project" value="UniProtKB-KW"/>
</dbReference>
<dbReference type="Pfam" id="PF13102">
    <property type="entry name" value="Phage_int_SAM_5"/>
    <property type="match status" value="1"/>
</dbReference>
<evidence type="ECO:0000259" key="4">
    <source>
        <dbReference type="PROSITE" id="PS51898"/>
    </source>
</evidence>
<dbReference type="GO" id="GO:0015074">
    <property type="term" value="P:DNA integration"/>
    <property type="evidence" value="ECO:0007669"/>
    <property type="project" value="InterPro"/>
</dbReference>
<feature type="non-terminal residue" evidence="5">
    <location>
        <position position="1"/>
    </location>
</feature>
<organism evidence="5 6">
    <name type="scientific">Candidatus Gottesmanbacteria bacterium RBG_16_37_8</name>
    <dbReference type="NCBI Taxonomy" id="1798371"/>
    <lineage>
        <taxon>Bacteria</taxon>
        <taxon>Candidatus Gottesmaniibacteriota</taxon>
    </lineage>
</organism>
<dbReference type="SUPFAM" id="SSF56349">
    <property type="entry name" value="DNA breaking-rejoining enzymes"/>
    <property type="match status" value="1"/>
</dbReference>
<dbReference type="PANTHER" id="PTHR30349:SF64">
    <property type="entry name" value="PROPHAGE INTEGRASE INTD-RELATED"/>
    <property type="match status" value="1"/>
</dbReference>
<dbReference type="Gene3D" id="1.10.443.10">
    <property type="entry name" value="Intergrase catalytic core"/>
    <property type="match status" value="1"/>
</dbReference>
<name>A0A1F5YTA6_9BACT</name>
<protein>
    <submittedName>
        <fullName evidence="5">Integrase</fullName>
    </submittedName>
</protein>
<sequence length="262" mass="29922">WDTTYIYLKKFAGDTLKVANLTEKLCNDFRSYLLNTTGEKKKKKTLSQNTASNFFSKFRAALKKAFQDGLLSSDLTAKVKAIKEVETQKNFLTLDELNKLVKTDCPSPVIKTAALFSALTGLRFSDIQKLVWSEIEYIEGKGYFIKFRQKKTKGVEMLPISEQAYSLLGDCKHPSERVFEGLEYSAYYNKHLYQWIGAAGITKEITFHSFRHTYAVLQLDQGTSIYTVSKMLGHRDLSTTQIYAKVLDKAKREAANRIILDM</sequence>
<keyword evidence="3" id="KW-0233">DNA recombination</keyword>
<dbReference type="InterPro" id="IPR013762">
    <property type="entry name" value="Integrase-like_cat_sf"/>
</dbReference>
<dbReference type="InterPro" id="IPR050090">
    <property type="entry name" value="Tyrosine_recombinase_XerCD"/>
</dbReference>
<evidence type="ECO:0000256" key="1">
    <source>
        <dbReference type="ARBA" id="ARBA00008857"/>
    </source>
</evidence>
<dbReference type="InterPro" id="IPR011010">
    <property type="entry name" value="DNA_brk_join_enz"/>
</dbReference>
<dbReference type="EMBL" id="MFJA01000024">
    <property type="protein sequence ID" value="OGG03441.1"/>
    <property type="molecule type" value="Genomic_DNA"/>
</dbReference>
<dbReference type="STRING" id="1798371.A2W14_02915"/>
<dbReference type="Pfam" id="PF00589">
    <property type="entry name" value="Phage_integrase"/>
    <property type="match status" value="1"/>
</dbReference>
<dbReference type="Gene3D" id="1.10.150.130">
    <property type="match status" value="1"/>
</dbReference>
<dbReference type="PANTHER" id="PTHR30349">
    <property type="entry name" value="PHAGE INTEGRASE-RELATED"/>
    <property type="match status" value="1"/>
</dbReference>
<dbReference type="InterPro" id="IPR002104">
    <property type="entry name" value="Integrase_catalytic"/>
</dbReference>
<dbReference type="PROSITE" id="PS51898">
    <property type="entry name" value="TYR_RECOMBINASE"/>
    <property type="match status" value="1"/>
</dbReference>
<comment type="similarity">
    <text evidence="1">Belongs to the 'phage' integrase family.</text>
</comment>
<evidence type="ECO:0000313" key="6">
    <source>
        <dbReference type="Proteomes" id="UP000176665"/>
    </source>
</evidence>
<dbReference type="CDD" id="cd01185">
    <property type="entry name" value="INTN1_C_like"/>
    <property type="match status" value="1"/>
</dbReference>
<evidence type="ECO:0000256" key="3">
    <source>
        <dbReference type="ARBA" id="ARBA00023172"/>
    </source>
</evidence>
<gene>
    <name evidence="5" type="ORF">A2W14_02915</name>
</gene>
<dbReference type="Proteomes" id="UP000176665">
    <property type="component" value="Unassembled WGS sequence"/>
</dbReference>
<comment type="caution">
    <text evidence="5">The sequence shown here is derived from an EMBL/GenBank/DDBJ whole genome shotgun (WGS) entry which is preliminary data.</text>
</comment>
<reference evidence="5 6" key="1">
    <citation type="journal article" date="2016" name="Nat. Commun.">
        <title>Thousands of microbial genomes shed light on interconnected biogeochemical processes in an aquifer system.</title>
        <authorList>
            <person name="Anantharaman K."/>
            <person name="Brown C.T."/>
            <person name="Hug L.A."/>
            <person name="Sharon I."/>
            <person name="Castelle C.J."/>
            <person name="Probst A.J."/>
            <person name="Thomas B.C."/>
            <person name="Singh A."/>
            <person name="Wilkins M.J."/>
            <person name="Karaoz U."/>
            <person name="Brodie E.L."/>
            <person name="Williams K.H."/>
            <person name="Hubbard S.S."/>
            <person name="Banfield J.F."/>
        </authorList>
    </citation>
    <scope>NUCLEOTIDE SEQUENCE [LARGE SCALE GENOMIC DNA]</scope>
</reference>
<keyword evidence="2" id="KW-0238">DNA-binding</keyword>
<evidence type="ECO:0000256" key="2">
    <source>
        <dbReference type="ARBA" id="ARBA00023125"/>
    </source>
</evidence>